<keyword evidence="2" id="KW-1185">Reference proteome</keyword>
<dbReference type="Proteomes" id="UP001141806">
    <property type="component" value="Unassembled WGS sequence"/>
</dbReference>
<reference evidence="1" key="1">
    <citation type="journal article" date="2023" name="Plant J.">
        <title>The genome of the king protea, Protea cynaroides.</title>
        <authorList>
            <person name="Chang J."/>
            <person name="Duong T.A."/>
            <person name="Schoeman C."/>
            <person name="Ma X."/>
            <person name="Roodt D."/>
            <person name="Barker N."/>
            <person name="Li Z."/>
            <person name="Van de Peer Y."/>
            <person name="Mizrachi E."/>
        </authorList>
    </citation>
    <scope>NUCLEOTIDE SEQUENCE</scope>
    <source>
        <tissue evidence="1">Young leaves</tissue>
    </source>
</reference>
<name>A0A9Q0KQS3_9MAGN</name>
<comment type="caution">
    <text evidence="1">The sequence shown here is derived from an EMBL/GenBank/DDBJ whole genome shotgun (WGS) entry which is preliminary data.</text>
</comment>
<organism evidence="1 2">
    <name type="scientific">Protea cynaroides</name>
    <dbReference type="NCBI Taxonomy" id="273540"/>
    <lineage>
        <taxon>Eukaryota</taxon>
        <taxon>Viridiplantae</taxon>
        <taxon>Streptophyta</taxon>
        <taxon>Embryophyta</taxon>
        <taxon>Tracheophyta</taxon>
        <taxon>Spermatophyta</taxon>
        <taxon>Magnoliopsida</taxon>
        <taxon>Proteales</taxon>
        <taxon>Proteaceae</taxon>
        <taxon>Protea</taxon>
    </lineage>
</organism>
<dbReference type="EMBL" id="JAMYWD010000004">
    <property type="protein sequence ID" value="KAJ4974972.1"/>
    <property type="molecule type" value="Genomic_DNA"/>
</dbReference>
<sequence length="178" mass="20251">MPCGLRPATMPLWNKTKIQNERRTCMDDTYPISTCSMICVDQLKRERVHLDTQTNRELISSANSAVDFSETHFFKLFPASSGVVPSIIPTSGAEALAKHWARHWRCRALRSAKDPCTGRRGKGLTLVLIMKVTLKSRVVCNELHSAENLRCFEGHFLSCGEDFERFFDNRMLDQGDRS</sequence>
<gene>
    <name evidence="1" type="ORF">NE237_008146</name>
</gene>
<evidence type="ECO:0000313" key="2">
    <source>
        <dbReference type="Proteomes" id="UP001141806"/>
    </source>
</evidence>
<dbReference type="AlphaFoldDB" id="A0A9Q0KQS3"/>
<accession>A0A9Q0KQS3</accession>
<protein>
    <submittedName>
        <fullName evidence="1">Uncharacterized protein</fullName>
    </submittedName>
</protein>
<proteinExistence type="predicted"/>
<evidence type="ECO:0000313" key="1">
    <source>
        <dbReference type="EMBL" id="KAJ4974972.1"/>
    </source>
</evidence>